<dbReference type="InterPro" id="IPR042104">
    <property type="entry name" value="PKS_dehydratase_sf"/>
</dbReference>
<dbReference type="InterPro" id="IPR020843">
    <property type="entry name" value="ER"/>
</dbReference>
<evidence type="ECO:0000256" key="1">
    <source>
        <dbReference type="ARBA" id="ARBA00022450"/>
    </source>
</evidence>
<dbReference type="OrthoDB" id="5334845at2759"/>
<evidence type="ECO:0000313" key="8">
    <source>
        <dbReference type="EMBL" id="KAJ5369424.1"/>
    </source>
</evidence>
<dbReference type="InterPro" id="IPR049900">
    <property type="entry name" value="PKS_mFAS_DH"/>
</dbReference>
<evidence type="ECO:0000259" key="7">
    <source>
        <dbReference type="PROSITE" id="PS52019"/>
    </source>
</evidence>
<dbReference type="GO" id="GO:0016740">
    <property type="term" value="F:transferase activity"/>
    <property type="evidence" value="ECO:0007669"/>
    <property type="project" value="UniProtKB-KW"/>
</dbReference>
<dbReference type="InterPro" id="IPR050444">
    <property type="entry name" value="Polyketide_Synthase"/>
</dbReference>
<dbReference type="PANTHER" id="PTHR45681:SF6">
    <property type="entry name" value="POLYKETIDE SYNTHASE 37"/>
    <property type="match status" value="1"/>
</dbReference>
<dbReference type="SMART" id="SM00829">
    <property type="entry name" value="PKS_ER"/>
    <property type="match status" value="1"/>
</dbReference>
<dbReference type="PROSITE" id="PS01162">
    <property type="entry name" value="QOR_ZETA_CRYSTAL"/>
    <property type="match status" value="1"/>
</dbReference>
<dbReference type="GO" id="GO:0008270">
    <property type="term" value="F:zinc ion binding"/>
    <property type="evidence" value="ECO:0007669"/>
    <property type="project" value="InterPro"/>
</dbReference>
<dbReference type="Gene3D" id="3.40.50.720">
    <property type="entry name" value="NAD(P)-binding Rossmann-like Domain"/>
    <property type="match status" value="2"/>
</dbReference>
<dbReference type="Gene3D" id="3.90.180.10">
    <property type="entry name" value="Medium-chain alcohol dehydrogenases, catalytic domain"/>
    <property type="match status" value="1"/>
</dbReference>
<keyword evidence="1" id="KW-0596">Phosphopantetheine</keyword>
<comment type="caution">
    <text evidence="8">The sequence shown here is derived from an EMBL/GenBank/DDBJ whole genome shotgun (WGS) entry which is preliminary data.</text>
</comment>
<comment type="caution">
    <text evidence="5">Lacks conserved residue(s) required for the propagation of feature annotation.</text>
</comment>
<dbReference type="InterPro" id="IPR049551">
    <property type="entry name" value="PKS_DH_C"/>
</dbReference>
<keyword evidence="9" id="KW-1185">Reference proteome</keyword>
<dbReference type="PROSITE" id="PS52019">
    <property type="entry name" value="PKS_MFAS_DH"/>
    <property type="match status" value="1"/>
</dbReference>
<keyword evidence="3" id="KW-0808">Transferase</keyword>
<feature type="domain" description="PKS/mFAS DH" evidence="7">
    <location>
        <begin position="1"/>
        <end position="247"/>
    </location>
</feature>
<keyword evidence="4" id="KW-0511">Multifunctional enzyme</keyword>
<proteinExistence type="predicted"/>
<dbReference type="FunFam" id="3.40.50.720:FF:000209">
    <property type="entry name" value="Polyketide synthase Pks12"/>
    <property type="match status" value="1"/>
</dbReference>
<dbReference type="GO" id="GO:1901336">
    <property type="term" value="P:lactone biosynthetic process"/>
    <property type="evidence" value="ECO:0007669"/>
    <property type="project" value="UniProtKB-ARBA"/>
</dbReference>
<dbReference type="InterPro" id="IPR013149">
    <property type="entry name" value="ADH-like_C"/>
</dbReference>
<dbReference type="RefSeq" id="XP_056480662.1">
    <property type="nucleotide sequence ID" value="XM_056638673.1"/>
</dbReference>
<evidence type="ECO:0000256" key="6">
    <source>
        <dbReference type="SAM" id="MobiDB-lite"/>
    </source>
</evidence>
<evidence type="ECO:0000256" key="4">
    <source>
        <dbReference type="ARBA" id="ARBA00023268"/>
    </source>
</evidence>
<dbReference type="AlphaFoldDB" id="A0A9W9S2I3"/>
<dbReference type="Gene3D" id="3.10.129.110">
    <property type="entry name" value="Polyketide synthase dehydratase"/>
    <property type="match status" value="1"/>
</dbReference>
<dbReference type="InterPro" id="IPR002364">
    <property type="entry name" value="Quin_OxRdtase/zeta-crystal_CS"/>
</dbReference>
<dbReference type="Pfam" id="PF08240">
    <property type="entry name" value="ADH_N"/>
    <property type="match status" value="1"/>
</dbReference>
<dbReference type="PANTHER" id="PTHR45681">
    <property type="entry name" value="POLYKETIDE SYNTHASE 44-RELATED"/>
    <property type="match status" value="1"/>
</dbReference>
<reference evidence="8" key="1">
    <citation type="submission" date="2022-12" db="EMBL/GenBank/DDBJ databases">
        <authorList>
            <person name="Petersen C."/>
        </authorList>
    </citation>
    <scope>NUCLEOTIDE SEQUENCE</scope>
    <source>
        <strain evidence="8">IBT 29677</strain>
    </source>
</reference>
<evidence type="ECO:0000313" key="9">
    <source>
        <dbReference type="Proteomes" id="UP001147747"/>
    </source>
</evidence>
<dbReference type="SUPFAM" id="SSF50129">
    <property type="entry name" value="GroES-like"/>
    <property type="match status" value="1"/>
</dbReference>
<evidence type="ECO:0000256" key="5">
    <source>
        <dbReference type="PROSITE-ProRule" id="PRU01363"/>
    </source>
</evidence>
<protein>
    <recommendedName>
        <fullName evidence="7">PKS/mFAS DH domain-containing protein</fullName>
    </recommendedName>
</protein>
<dbReference type="GeneID" id="81377653"/>
<name>A0A9W9S2I3_9EURO</name>
<evidence type="ECO:0000256" key="3">
    <source>
        <dbReference type="ARBA" id="ARBA00022679"/>
    </source>
</evidence>
<dbReference type="EMBL" id="JAPZBU010000013">
    <property type="protein sequence ID" value="KAJ5369424.1"/>
    <property type="molecule type" value="Genomic_DNA"/>
</dbReference>
<feature type="region of interest" description="Disordered" evidence="6">
    <location>
        <begin position="814"/>
        <end position="847"/>
    </location>
</feature>
<sequence>MTGHVEAAYLAAREHLPHMKVWLQDLRFEHPVILVTAEDFAPDVLLEITSPANDFVISSRPADSTAEAAWKVCSRGRINAFDQRSQTLPEALDSVRSRVQTGTEVDCEGFYWKMEQSGLRYGDAFRCVQNMWRLGDEIFSYVKLSYSLHAEATCFRFHPALLDSCLHTAYADQHHHGESRYVYLPYHIDQLEIFEAEDVTAAFVHIQMKHHDDMFLRSDASIYGESGQILAVVTGITTKRIRGSRLPRLLEYQVCFQPESQERLSSVEADFENVLILDPQTGEFDWQSVIQKTFPHAQIHQRALEPVDIPWKSAEWGFELDRRVLVIVPAFMSGSRCRELHSAVDMVMKTLLRVASWLHENQGIPTIVIVTKGGCMTPSDLQCDPLSSSVEAAARVMANELPRVRIRCVDLALYQSEQHITLLEEELRTFRLGNHESVVAIRPEGRFFRRIVAVDTEEEEKRTQILLPARGGKYFSEPDPNGSLDNIVLRQQPRENLGPDDVGIEVHAAGINFKDIMNGLGLLSERAISGGLAGQKLGLEIAGRVMMTGENVQDIDIGTSVMARVSNGLGGFAIAHRNLLMPIPSSLEFSQAACLPAAFITAYYALAYLGRLASGESVLIHSAAGGVGMAAIQVAKHIGARVYATAGSPARRARVAEMGVEAVFDSRSVTFHDQVKAATGGQGVDVVLNSLTGIMFSQSVACLAPFGRFLEIGKTDIYRNMRLGLEQFGQNISFFAIDVDRLATQKPDLHRWVLNEVCALFESGRLVPLPITKYPITELSTALKALSRSAVIGKVAVEMPDNAQVHAAPLSRLQLRGGPNVSNHRRRKWARPTLGQTPDRARSATHCARKPVRAKVCGGSRNSFRFAASRGQSEG</sequence>
<dbReference type="GO" id="GO:0016491">
    <property type="term" value="F:oxidoreductase activity"/>
    <property type="evidence" value="ECO:0007669"/>
    <property type="project" value="InterPro"/>
</dbReference>
<dbReference type="GO" id="GO:0044550">
    <property type="term" value="P:secondary metabolite biosynthetic process"/>
    <property type="evidence" value="ECO:0007669"/>
    <property type="project" value="UniProtKB-ARBA"/>
</dbReference>
<dbReference type="InterPro" id="IPR036291">
    <property type="entry name" value="NAD(P)-bd_dom_sf"/>
</dbReference>
<accession>A0A9W9S2I3</accession>
<feature type="region of interest" description="N-terminal hotdog fold" evidence="5">
    <location>
        <begin position="1"/>
        <end position="85"/>
    </location>
</feature>
<dbReference type="InterPro" id="IPR011032">
    <property type="entry name" value="GroES-like_sf"/>
</dbReference>
<dbReference type="CDD" id="cd05195">
    <property type="entry name" value="enoyl_red"/>
    <property type="match status" value="1"/>
</dbReference>
<evidence type="ECO:0000256" key="2">
    <source>
        <dbReference type="ARBA" id="ARBA00022553"/>
    </source>
</evidence>
<dbReference type="Pfam" id="PF14765">
    <property type="entry name" value="PS-DH"/>
    <property type="match status" value="1"/>
</dbReference>
<reference evidence="8" key="2">
    <citation type="journal article" date="2023" name="IMA Fungus">
        <title>Comparative genomic study of the Penicillium genus elucidates a diverse pangenome and 15 lateral gene transfer events.</title>
        <authorList>
            <person name="Petersen C."/>
            <person name="Sorensen T."/>
            <person name="Nielsen M.R."/>
            <person name="Sondergaard T.E."/>
            <person name="Sorensen J.L."/>
            <person name="Fitzpatrick D.A."/>
            <person name="Frisvad J.C."/>
            <person name="Nielsen K.L."/>
        </authorList>
    </citation>
    <scope>NUCLEOTIDE SEQUENCE</scope>
    <source>
        <strain evidence="8">IBT 29677</strain>
    </source>
</reference>
<dbReference type="Proteomes" id="UP001147747">
    <property type="component" value="Unassembled WGS sequence"/>
</dbReference>
<dbReference type="InterPro" id="IPR013154">
    <property type="entry name" value="ADH-like_N"/>
</dbReference>
<keyword evidence="2" id="KW-0597">Phosphoprotein</keyword>
<gene>
    <name evidence="8" type="ORF">N7509_014036</name>
</gene>
<feature type="region of interest" description="C-terminal hotdog fold" evidence="5">
    <location>
        <begin position="102"/>
        <end position="247"/>
    </location>
</feature>
<dbReference type="Pfam" id="PF00107">
    <property type="entry name" value="ADH_zinc_N"/>
    <property type="match status" value="1"/>
</dbReference>
<dbReference type="SUPFAM" id="SSF51735">
    <property type="entry name" value="NAD(P)-binding Rossmann-fold domains"/>
    <property type="match status" value="2"/>
</dbReference>
<organism evidence="8 9">
    <name type="scientific">Penicillium cosmopolitanum</name>
    <dbReference type="NCBI Taxonomy" id="1131564"/>
    <lineage>
        <taxon>Eukaryota</taxon>
        <taxon>Fungi</taxon>
        <taxon>Dikarya</taxon>
        <taxon>Ascomycota</taxon>
        <taxon>Pezizomycotina</taxon>
        <taxon>Eurotiomycetes</taxon>
        <taxon>Eurotiomycetidae</taxon>
        <taxon>Eurotiales</taxon>
        <taxon>Aspergillaceae</taxon>
        <taxon>Penicillium</taxon>
    </lineage>
</organism>